<dbReference type="EMBL" id="FNNO01000014">
    <property type="protein sequence ID" value="SDX37226.1"/>
    <property type="molecule type" value="Genomic_DNA"/>
</dbReference>
<sequence>MARKKWTPQTEVTESLLKFREKRKWQLGYRRYVLEGKPSEAYARYFGLSAAQLREWFELQFSEGLNWENFGKAWQFDHIVPATYFDYSNEEDLFLCWNFINMRVERIDEAPGVARSGKGDLLAARAYFQNLHQKTGFSLCSKMLDKIESIEAAGIETNPRSEVFIKQNIDWLEKMRDLNAEEFSKLNNGMSVSDILLEREILKKFGKEALQ</sequence>
<dbReference type="RefSeq" id="WP_092725740.1">
    <property type="nucleotide sequence ID" value="NZ_FNNO01000014.1"/>
</dbReference>
<evidence type="ECO:0000313" key="2">
    <source>
        <dbReference type="Proteomes" id="UP000198711"/>
    </source>
</evidence>
<accession>A0A8X8IJ43</accession>
<gene>
    <name evidence="1" type="ORF">SAMN05444410_11468</name>
</gene>
<dbReference type="Proteomes" id="UP000198711">
    <property type="component" value="Unassembled WGS sequence"/>
</dbReference>
<organism evidence="1 2">
    <name type="scientific">Hydrobacter penzbergensis</name>
    <dbReference type="NCBI Taxonomy" id="1235997"/>
    <lineage>
        <taxon>Bacteria</taxon>
        <taxon>Pseudomonadati</taxon>
        <taxon>Bacteroidota</taxon>
        <taxon>Chitinophagia</taxon>
        <taxon>Chitinophagales</taxon>
        <taxon>Chitinophagaceae</taxon>
        <taxon>Hydrobacter</taxon>
    </lineage>
</organism>
<name>A0A8X8IJ43_9BACT</name>
<proteinExistence type="predicted"/>
<evidence type="ECO:0000313" key="1">
    <source>
        <dbReference type="EMBL" id="SDX37226.1"/>
    </source>
</evidence>
<dbReference type="AlphaFoldDB" id="A0A8X8IJ43"/>
<keyword evidence="2" id="KW-1185">Reference proteome</keyword>
<comment type="caution">
    <text evidence="1">The sequence shown here is derived from an EMBL/GenBank/DDBJ whole genome shotgun (WGS) entry which is preliminary data.</text>
</comment>
<protein>
    <submittedName>
        <fullName evidence="1">Uncharacterized protein</fullName>
    </submittedName>
</protein>
<reference evidence="1 2" key="1">
    <citation type="submission" date="2016-10" db="EMBL/GenBank/DDBJ databases">
        <authorList>
            <person name="Varghese N."/>
            <person name="Submissions S."/>
        </authorList>
    </citation>
    <scope>NUCLEOTIDE SEQUENCE [LARGE SCALE GENOMIC DNA]</scope>
    <source>
        <strain evidence="1 2">DSM 25353</strain>
    </source>
</reference>